<protein>
    <submittedName>
        <fullName evidence="2">Uncharacterized protein</fullName>
    </submittedName>
</protein>
<reference evidence="3" key="1">
    <citation type="journal article" date="2019" name="Int. J. Syst. Evol. Microbiol.">
        <title>The Global Catalogue of Microorganisms (GCM) 10K type strain sequencing project: providing services to taxonomists for standard genome sequencing and annotation.</title>
        <authorList>
            <consortium name="The Broad Institute Genomics Platform"/>
            <consortium name="The Broad Institute Genome Sequencing Center for Infectious Disease"/>
            <person name="Wu L."/>
            <person name="Ma J."/>
        </authorList>
    </citation>
    <scope>NUCLEOTIDE SEQUENCE [LARGE SCALE GENOMIC DNA]</scope>
    <source>
        <strain evidence="3">CGMCC 4.7680</strain>
    </source>
</reference>
<gene>
    <name evidence="2" type="ORF">GCM10017567_59870</name>
</gene>
<proteinExistence type="predicted"/>
<keyword evidence="3" id="KW-1185">Reference proteome</keyword>
<dbReference type="EMBL" id="BNAW01000033">
    <property type="protein sequence ID" value="GHG31811.1"/>
    <property type="molecule type" value="Genomic_DNA"/>
</dbReference>
<evidence type="ECO:0000313" key="3">
    <source>
        <dbReference type="Proteomes" id="UP000649955"/>
    </source>
</evidence>
<evidence type="ECO:0000256" key="1">
    <source>
        <dbReference type="SAM" id="MobiDB-lite"/>
    </source>
</evidence>
<evidence type="ECO:0000313" key="2">
    <source>
        <dbReference type="EMBL" id="GHG31811.1"/>
    </source>
</evidence>
<accession>A0ABQ3KJL8</accession>
<name>A0ABQ3KJL8_9PSEU</name>
<sequence>MNDSFLAPDAWNESFTATVAGRARRTGRRDFHPFGPVDKPSKCVPGLLPEQMAVIVSEQKVNTVRRRPDECPEAGSHPPGVRGSW</sequence>
<comment type="caution">
    <text evidence="2">The sequence shown here is derived from an EMBL/GenBank/DDBJ whole genome shotgun (WGS) entry which is preliminary data.</text>
</comment>
<organism evidence="2 3">
    <name type="scientific">Amycolatopsis bullii</name>
    <dbReference type="NCBI Taxonomy" id="941987"/>
    <lineage>
        <taxon>Bacteria</taxon>
        <taxon>Bacillati</taxon>
        <taxon>Actinomycetota</taxon>
        <taxon>Actinomycetes</taxon>
        <taxon>Pseudonocardiales</taxon>
        <taxon>Pseudonocardiaceae</taxon>
        <taxon>Amycolatopsis</taxon>
    </lineage>
</organism>
<dbReference type="Proteomes" id="UP000649955">
    <property type="component" value="Unassembled WGS sequence"/>
</dbReference>
<feature type="region of interest" description="Disordered" evidence="1">
    <location>
        <begin position="61"/>
        <end position="85"/>
    </location>
</feature>